<dbReference type="GO" id="GO:0016829">
    <property type="term" value="F:lyase activity"/>
    <property type="evidence" value="ECO:0007669"/>
    <property type="project" value="UniProtKB-KW"/>
</dbReference>
<evidence type="ECO:0000313" key="6">
    <source>
        <dbReference type="Proteomes" id="UP000234479"/>
    </source>
</evidence>
<comment type="caution">
    <text evidence="5">The sequence shown here is derived from an EMBL/GenBank/DDBJ whole genome shotgun (WGS) entry which is preliminary data.</text>
</comment>
<keyword evidence="2" id="KW-0325">Glycoprotein</keyword>
<dbReference type="GO" id="GO:0046872">
    <property type="term" value="F:metal ion binding"/>
    <property type="evidence" value="ECO:0007669"/>
    <property type="project" value="UniProtKB-KW"/>
</dbReference>
<dbReference type="InterPro" id="IPR012334">
    <property type="entry name" value="Pectin_lyas_fold"/>
</dbReference>
<evidence type="ECO:0000313" key="5">
    <source>
        <dbReference type="EMBL" id="PLR22922.1"/>
    </source>
</evidence>
<dbReference type="Proteomes" id="UP000234479">
    <property type="component" value="Unassembled WGS sequence"/>
</dbReference>
<keyword evidence="6" id="KW-1185">Reference proteome</keyword>
<evidence type="ECO:0000256" key="1">
    <source>
        <dbReference type="ARBA" id="ARBA00022723"/>
    </source>
</evidence>
<proteinExistence type="predicted"/>
<dbReference type="PANTHER" id="PTHR42970">
    <property type="entry name" value="PECTATE LYASE C-RELATED"/>
    <property type="match status" value="1"/>
</dbReference>
<dbReference type="EMBL" id="PJRS01000036">
    <property type="protein sequence ID" value="PLR22922.1"/>
    <property type="molecule type" value="Genomic_DNA"/>
</dbReference>
<protein>
    <submittedName>
        <fullName evidence="5">Pectate lyase</fullName>
    </submittedName>
</protein>
<dbReference type="AlphaFoldDB" id="A0A2N5DA32"/>
<dbReference type="InterPro" id="IPR052063">
    <property type="entry name" value="Polysaccharide_Lyase_1"/>
</dbReference>
<evidence type="ECO:0000256" key="2">
    <source>
        <dbReference type="ARBA" id="ARBA00023180"/>
    </source>
</evidence>
<dbReference type="SUPFAM" id="SSF51126">
    <property type="entry name" value="Pectin lyase-like"/>
    <property type="match status" value="1"/>
</dbReference>
<gene>
    <name evidence="5" type="ORF">SGCZBJ_17160</name>
</gene>
<dbReference type="PANTHER" id="PTHR42970:SF1">
    <property type="entry name" value="PECTATE LYASE C-RELATED"/>
    <property type="match status" value="1"/>
</dbReference>
<feature type="chain" id="PRO_5014937317" evidence="4">
    <location>
        <begin position="31"/>
        <end position="458"/>
    </location>
</feature>
<dbReference type="Gene3D" id="2.160.20.10">
    <property type="entry name" value="Single-stranded right-handed beta-helix, Pectin lyase-like"/>
    <property type="match status" value="1"/>
</dbReference>
<feature type="signal peptide" evidence="4">
    <location>
        <begin position="1"/>
        <end position="30"/>
    </location>
</feature>
<dbReference type="RefSeq" id="WP_101719222.1">
    <property type="nucleotide sequence ID" value="NZ_PJRS01000036.1"/>
</dbReference>
<keyword evidence="5" id="KW-0456">Lyase</keyword>
<accession>A0A2N5DA32</accession>
<name>A0A2N5DA32_9CAUL</name>
<evidence type="ECO:0000256" key="4">
    <source>
        <dbReference type="SAM" id="SignalP"/>
    </source>
</evidence>
<keyword evidence="4" id="KW-0732">Signal</keyword>
<sequence length="458" mass="48404">MIRLRSRRLLAGAAALALLGLAGQASPQMAAKTLAFPGAEGAGRFSQGGRGGAVIKVTNLDDAGPGSLRAAVEAKGPRTVVFEVAGVIQLKSDLKISEPRITIAGQTAPGGGITLRDHTLVVSADDVVIRFIRSRLGDESKTESDAIWINNGRRIILDHVSASWSVDETLSASARYGEEGQGFFDLTVQWSIIAESMARSLHAKGDHGYGSLIRGGRGSKISFHHNLWANHMARMPRPGNYDGADKDPVGALFDFRSNVFYNWGKGYAGYDADKAAVVAYNFVDNAYIMGPQSAKAVAFQESNSLARAYFAGNSMLTNVPADPWSLVTFTIPEPAGYRLPAPVDVAPVKSDPAPLAYERVLAQAGASVFRDSVDARIVAGVRDRTGKVINSQKDVGGWPVLPAGKVAKDSDGDGMPDAWEKAHGLDPKTPADGAAPAKDGSGYTNLELYLASAAARRG</sequence>
<evidence type="ECO:0000256" key="3">
    <source>
        <dbReference type="SAM" id="MobiDB-lite"/>
    </source>
</evidence>
<dbReference type="OrthoDB" id="8737820at2"/>
<reference evidence="5 6" key="1">
    <citation type="submission" date="2017-12" db="EMBL/GenBank/DDBJ databases">
        <title>The genome sequence of Caulobacter sp. 410.</title>
        <authorList>
            <person name="Gao J."/>
            <person name="Mao X."/>
            <person name="Sun J."/>
        </authorList>
    </citation>
    <scope>NUCLEOTIDE SEQUENCE [LARGE SCALE GENOMIC DNA]</scope>
    <source>
        <strain evidence="5 6">410</strain>
    </source>
</reference>
<organism evidence="5 6">
    <name type="scientific">Caulobacter zeae</name>
    <dbReference type="NCBI Taxonomy" id="2055137"/>
    <lineage>
        <taxon>Bacteria</taxon>
        <taxon>Pseudomonadati</taxon>
        <taxon>Pseudomonadota</taxon>
        <taxon>Alphaproteobacteria</taxon>
        <taxon>Caulobacterales</taxon>
        <taxon>Caulobacteraceae</taxon>
        <taxon>Caulobacter</taxon>
    </lineage>
</organism>
<dbReference type="InterPro" id="IPR011050">
    <property type="entry name" value="Pectin_lyase_fold/virulence"/>
</dbReference>
<feature type="region of interest" description="Disordered" evidence="3">
    <location>
        <begin position="409"/>
        <end position="442"/>
    </location>
</feature>
<keyword evidence="1" id="KW-0479">Metal-binding</keyword>